<feature type="domain" description="Programmed cell death protein 2 C-terminal" evidence="2">
    <location>
        <begin position="264"/>
        <end position="370"/>
    </location>
</feature>
<dbReference type="PANTHER" id="PTHR46421">
    <property type="entry name" value="PROGRAMMED CELL DEATH PROTEIN 2-LIKE"/>
    <property type="match status" value="1"/>
</dbReference>
<keyword evidence="4" id="KW-1185">Reference proteome</keyword>
<name>T0S6E9_SAPDV</name>
<evidence type="ECO:0000256" key="1">
    <source>
        <dbReference type="SAM" id="MobiDB-lite"/>
    </source>
</evidence>
<dbReference type="VEuPathDB" id="FungiDB:SDRG_01795"/>
<dbReference type="OrthoDB" id="366284at2759"/>
<dbReference type="RefSeq" id="XP_008605567.1">
    <property type="nucleotide sequence ID" value="XM_008607345.1"/>
</dbReference>
<reference evidence="3 4" key="1">
    <citation type="submission" date="2012-04" db="EMBL/GenBank/DDBJ databases">
        <title>The Genome Sequence of Saprolegnia declina VS20.</title>
        <authorList>
            <consortium name="The Broad Institute Genome Sequencing Platform"/>
            <person name="Russ C."/>
            <person name="Nusbaum C."/>
            <person name="Tyler B."/>
            <person name="van West P."/>
            <person name="Dieguez-Uribeondo J."/>
            <person name="de Bruijn I."/>
            <person name="Tripathy S."/>
            <person name="Jiang R."/>
            <person name="Young S.K."/>
            <person name="Zeng Q."/>
            <person name="Gargeya S."/>
            <person name="Fitzgerald M."/>
            <person name="Haas B."/>
            <person name="Abouelleil A."/>
            <person name="Alvarado L."/>
            <person name="Arachchi H.M."/>
            <person name="Berlin A."/>
            <person name="Chapman S.B."/>
            <person name="Goldberg J."/>
            <person name="Griggs A."/>
            <person name="Gujja S."/>
            <person name="Hansen M."/>
            <person name="Howarth C."/>
            <person name="Imamovic A."/>
            <person name="Larimer J."/>
            <person name="McCowen C."/>
            <person name="Montmayeur A."/>
            <person name="Murphy C."/>
            <person name="Neiman D."/>
            <person name="Pearson M."/>
            <person name="Priest M."/>
            <person name="Roberts A."/>
            <person name="Saif S."/>
            <person name="Shea T."/>
            <person name="Sisk P."/>
            <person name="Sykes S."/>
            <person name="Wortman J."/>
            <person name="Nusbaum C."/>
            <person name="Birren B."/>
        </authorList>
    </citation>
    <scope>NUCLEOTIDE SEQUENCE [LARGE SCALE GENOMIC DNA]</scope>
    <source>
        <strain evidence="3 4">VS20</strain>
    </source>
</reference>
<gene>
    <name evidence="3" type="ORF">SDRG_01795</name>
</gene>
<feature type="compositionally biased region" description="Acidic residues" evidence="1">
    <location>
        <begin position="118"/>
        <end position="129"/>
    </location>
</feature>
<dbReference type="EMBL" id="JH767135">
    <property type="protein sequence ID" value="EQC40723.1"/>
    <property type="molecule type" value="Genomic_DNA"/>
</dbReference>
<evidence type="ECO:0000313" key="4">
    <source>
        <dbReference type="Proteomes" id="UP000030762"/>
    </source>
</evidence>
<dbReference type="Pfam" id="PF04194">
    <property type="entry name" value="PDCD2_C"/>
    <property type="match status" value="1"/>
</dbReference>
<organism evidence="3 4">
    <name type="scientific">Saprolegnia diclina (strain VS20)</name>
    <dbReference type="NCBI Taxonomy" id="1156394"/>
    <lineage>
        <taxon>Eukaryota</taxon>
        <taxon>Sar</taxon>
        <taxon>Stramenopiles</taxon>
        <taxon>Oomycota</taxon>
        <taxon>Saprolegniomycetes</taxon>
        <taxon>Saprolegniales</taxon>
        <taxon>Saprolegniaceae</taxon>
        <taxon>Saprolegnia</taxon>
    </lineage>
</organism>
<evidence type="ECO:0000259" key="2">
    <source>
        <dbReference type="Pfam" id="PF04194"/>
    </source>
</evidence>
<dbReference type="STRING" id="1156394.T0S6E9"/>
<dbReference type="InterPro" id="IPR007320">
    <property type="entry name" value="PDCD2_C"/>
</dbReference>
<proteinExistence type="predicted"/>
<dbReference type="PANTHER" id="PTHR46421:SF1">
    <property type="entry name" value="PROGRAMMED CELL DEATH PROTEIN 2-LIKE"/>
    <property type="match status" value="1"/>
</dbReference>
<dbReference type="OMA" id="MPGPWAD"/>
<dbReference type="GeneID" id="19942522"/>
<dbReference type="AlphaFoldDB" id="T0S6E9"/>
<dbReference type="eggNOG" id="KOG2061">
    <property type="taxonomic scope" value="Eukaryota"/>
</dbReference>
<dbReference type="GO" id="GO:0005737">
    <property type="term" value="C:cytoplasm"/>
    <property type="evidence" value="ECO:0007669"/>
    <property type="project" value="InterPro"/>
</dbReference>
<evidence type="ECO:0000313" key="3">
    <source>
        <dbReference type="EMBL" id="EQC40723.1"/>
    </source>
</evidence>
<sequence>MSEEASILLGLPAKDVAVDDTCPYTAKLGGLPAYYDPATAVPYEDLVCPRCQHQLYLVAQVYAPVTTDRTLYIFGCNSIKCTTTTNSWRVLRYESKVAEEVVPDAMPPPAPAATPGWGDDDDDDDDDWGDVSTSAWGTPAAVATTTVDLEALLDARDSAMTTKVATTIAKPKATTTATTAASARPHFPAISLHVEGEPESAGAERYQHETQLLNAYLAEEEKENATEVARLKTILKAKTDVVASSGGGESESVEAYERTPLREKLFLRFQKRMKRAPTQCLRYHYGGDPLWSSPPPKIDVPACPCGASRVFELQLVPTTNYFLNVEKYAHETQPEGAGLVLGGGMDWQTVLVWSCPDSCARSQEEFVFVQPVTDASTKPQHD</sequence>
<dbReference type="InterPro" id="IPR052815">
    <property type="entry name" value="PDCD2-like_regulator"/>
</dbReference>
<feature type="region of interest" description="Disordered" evidence="1">
    <location>
        <begin position="103"/>
        <end position="135"/>
    </location>
</feature>
<dbReference type="Proteomes" id="UP000030762">
    <property type="component" value="Unassembled WGS sequence"/>
</dbReference>
<accession>T0S6E9</accession>
<protein>
    <recommendedName>
        <fullName evidence="2">Programmed cell death protein 2 C-terminal domain-containing protein</fullName>
    </recommendedName>
</protein>
<dbReference type="InParanoid" id="T0S6E9"/>